<feature type="zinc finger region" description="CR-type" evidence="9">
    <location>
        <begin position="124"/>
        <end position="208"/>
    </location>
</feature>
<protein>
    <submittedName>
        <fullName evidence="13">Uncharacterized protein</fullName>
    </submittedName>
</protein>
<dbReference type="InterPro" id="IPR012724">
    <property type="entry name" value="DnaJ"/>
</dbReference>
<dbReference type="OMA" id="RVCPTCV"/>
<dbReference type="SUPFAM" id="SSF57938">
    <property type="entry name" value="DnaJ/Hsp40 cysteine-rich domain"/>
    <property type="match status" value="1"/>
</dbReference>
<dbReference type="CDD" id="cd10719">
    <property type="entry name" value="DnaJ_zf"/>
    <property type="match status" value="1"/>
</dbReference>
<feature type="domain" description="J" evidence="11">
    <location>
        <begin position="6"/>
        <end position="68"/>
    </location>
</feature>
<dbReference type="PROSITE" id="PS00636">
    <property type="entry name" value="DNAJ_1"/>
    <property type="match status" value="1"/>
</dbReference>
<dbReference type="SUPFAM" id="SSF46565">
    <property type="entry name" value="Chaperone J-domain"/>
    <property type="match status" value="1"/>
</dbReference>
<dbReference type="GO" id="GO:0005524">
    <property type="term" value="F:ATP binding"/>
    <property type="evidence" value="ECO:0007669"/>
    <property type="project" value="InterPro"/>
</dbReference>
<keyword evidence="7" id="KW-0449">Lipoprotein</keyword>
<evidence type="ECO:0000256" key="5">
    <source>
        <dbReference type="ARBA" id="ARBA00022833"/>
    </source>
</evidence>
<dbReference type="KEGG" id="tad:TRIADDRAFT_63279"/>
<evidence type="ECO:0000256" key="9">
    <source>
        <dbReference type="PROSITE-ProRule" id="PRU00546"/>
    </source>
</evidence>
<keyword evidence="8" id="KW-0636">Prenylation</keyword>
<dbReference type="FunFam" id="2.60.260.20:FF:000068">
    <property type="entry name" value="Chaperone protein dnaJ 3"/>
    <property type="match status" value="1"/>
</dbReference>
<evidence type="ECO:0000313" key="13">
    <source>
        <dbReference type="EMBL" id="EDV26001.1"/>
    </source>
</evidence>
<dbReference type="GO" id="GO:0030544">
    <property type="term" value="F:Hsp70 protein binding"/>
    <property type="evidence" value="ECO:0007669"/>
    <property type="project" value="InterPro"/>
</dbReference>
<dbReference type="InterPro" id="IPR036410">
    <property type="entry name" value="HSP_DnaJ_Cys-rich_dom_sf"/>
</dbReference>
<feature type="compositionally biased region" description="Acidic residues" evidence="10">
    <location>
        <begin position="361"/>
        <end position="372"/>
    </location>
</feature>
<dbReference type="GO" id="GO:0051082">
    <property type="term" value="F:unfolded protein binding"/>
    <property type="evidence" value="ECO:0007669"/>
    <property type="project" value="InterPro"/>
</dbReference>
<dbReference type="Pfam" id="PF01556">
    <property type="entry name" value="DnaJ_C"/>
    <property type="match status" value="1"/>
</dbReference>
<evidence type="ECO:0000256" key="6">
    <source>
        <dbReference type="ARBA" id="ARBA00023186"/>
    </source>
</evidence>
<keyword evidence="1" id="KW-0488">Methylation</keyword>
<dbReference type="CTD" id="6752753"/>
<evidence type="ECO:0000256" key="3">
    <source>
        <dbReference type="ARBA" id="ARBA00022737"/>
    </source>
</evidence>
<dbReference type="FunFam" id="1.10.287.110:FF:000016">
    <property type="entry name" value="DnaJ (Hsp40) homolog, subfamily A, member 2"/>
    <property type="match status" value="1"/>
</dbReference>
<dbReference type="GO" id="GO:0009408">
    <property type="term" value="P:response to heat"/>
    <property type="evidence" value="ECO:0007669"/>
    <property type="project" value="InterPro"/>
</dbReference>
<reference evidence="13 14" key="1">
    <citation type="journal article" date="2008" name="Nature">
        <title>The Trichoplax genome and the nature of placozoans.</title>
        <authorList>
            <person name="Srivastava M."/>
            <person name="Begovic E."/>
            <person name="Chapman J."/>
            <person name="Putnam N.H."/>
            <person name="Hellsten U."/>
            <person name="Kawashima T."/>
            <person name="Kuo A."/>
            <person name="Mitros T."/>
            <person name="Salamov A."/>
            <person name="Carpenter M.L."/>
            <person name="Signorovitch A.Y."/>
            <person name="Moreno M.A."/>
            <person name="Kamm K."/>
            <person name="Grimwood J."/>
            <person name="Schmutz J."/>
            <person name="Shapiro H."/>
            <person name="Grigoriev I.V."/>
            <person name="Buss L.W."/>
            <person name="Schierwater B."/>
            <person name="Dellaporta S.L."/>
            <person name="Rokhsar D.S."/>
        </authorList>
    </citation>
    <scope>NUCLEOTIDE SEQUENCE [LARGE SCALE GENOMIC DNA]</scope>
    <source>
        <strain evidence="13 14">Grell-BS-1999</strain>
    </source>
</reference>
<name>B3RVI5_TRIAD</name>
<organism evidence="13 14">
    <name type="scientific">Trichoplax adhaerens</name>
    <name type="common">Trichoplax reptans</name>
    <dbReference type="NCBI Taxonomy" id="10228"/>
    <lineage>
        <taxon>Eukaryota</taxon>
        <taxon>Metazoa</taxon>
        <taxon>Placozoa</taxon>
        <taxon>Uniplacotomia</taxon>
        <taxon>Trichoplacea</taxon>
        <taxon>Trichoplacidae</taxon>
        <taxon>Trichoplax</taxon>
    </lineage>
</organism>
<dbReference type="Pfam" id="PF00684">
    <property type="entry name" value="DnaJ_CXXCXGXG"/>
    <property type="match status" value="1"/>
</dbReference>
<dbReference type="GO" id="GO:0005829">
    <property type="term" value="C:cytosol"/>
    <property type="evidence" value="ECO:0000318"/>
    <property type="project" value="GO_Central"/>
</dbReference>
<dbReference type="HAMAP" id="MF_01152">
    <property type="entry name" value="DnaJ"/>
    <property type="match status" value="1"/>
</dbReference>
<dbReference type="FunFam" id="2.60.260.20:FF:000003">
    <property type="entry name" value="DnaJ subfamily A member 2"/>
    <property type="match status" value="1"/>
</dbReference>
<keyword evidence="5 9" id="KW-0862">Zinc</keyword>
<keyword evidence="4 9" id="KW-0863">Zinc-finger</keyword>
<evidence type="ECO:0000256" key="1">
    <source>
        <dbReference type="ARBA" id="ARBA00022481"/>
    </source>
</evidence>
<dbReference type="InterPro" id="IPR044713">
    <property type="entry name" value="DNJA1/2-like"/>
</dbReference>
<feature type="region of interest" description="Disordered" evidence="10">
    <location>
        <begin position="352"/>
        <end position="400"/>
    </location>
</feature>
<accession>B3RVI5</accession>
<dbReference type="CDD" id="cd06257">
    <property type="entry name" value="DnaJ"/>
    <property type="match status" value="1"/>
</dbReference>
<dbReference type="AlphaFoldDB" id="B3RVI5"/>
<dbReference type="FunCoup" id="B3RVI5">
    <property type="interactions" value="1829"/>
</dbReference>
<gene>
    <name evidence="13" type="ORF">TRIADDRAFT_63279</name>
</gene>
<evidence type="ECO:0000256" key="7">
    <source>
        <dbReference type="ARBA" id="ARBA00023288"/>
    </source>
</evidence>
<dbReference type="HOGENOM" id="CLU_017633_10_0_1"/>
<keyword evidence="14" id="KW-1185">Reference proteome</keyword>
<sequence>MPVDTKLYDILGVTPTASDSELKKAYRKLAKEYHPDKNPDAGDKFKEISFAYEILSNKDKRNIYDRYGQKGLQEGGRDGGSFGEDIFSHIFGGGLFGGGGRRRARRGEDTVHPLRVTLEDLYNGKDTKLQMTKNVICSQCDGNGGKSGKVQTCSDCNGRGVKVTLRQLGPGLVQQLQTTCPECHGEGETIKEKDRCPKCKGKKVIKETKILEVHIDRGMRHEQKITFHGEGDQTPGLEPGDVIIILQQKEHEIFQRHGNDLLMEHKIKLCEALCGFQLVIKHLDGRQLLISHNKGQVIEPGCVRGVVNEGMPHPKRAFDRGNLYIKFTLEFPKDNEISAKNLKTLESLLPPRSKLPKLSDEHEEVDLIDIDPESNSGYYGHEDSDDEHERGGPGVQCATN</sequence>
<proteinExistence type="inferred from homology"/>
<dbReference type="RefSeq" id="XP_002112034.1">
    <property type="nucleotide sequence ID" value="XM_002111998.1"/>
</dbReference>
<dbReference type="InterPro" id="IPR018253">
    <property type="entry name" value="DnaJ_domain_CS"/>
</dbReference>
<dbReference type="GO" id="GO:0008270">
    <property type="term" value="F:zinc ion binding"/>
    <property type="evidence" value="ECO:0007669"/>
    <property type="project" value="UniProtKB-KW"/>
</dbReference>
<dbReference type="InterPro" id="IPR001305">
    <property type="entry name" value="HSP_DnaJ_Cys-rich_dom"/>
</dbReference>
<dbReference type="Proteomes" id="UP000009022">
    <property type="component" value="Unassembled WGS sequence"/>
</dbReference>
<dbReference type="PANTHER" id="PTHR43888">
    <property type="entry name" value="DNAJ-LIKE-2, ISOFORM A-RELATED"/>
    <property type="match status" value="1"/>
</dbReference>
<evidence type="ECO:0000259" key="11">
    <source>
        <dbReference type="PROSITE" id="PS50076"/>
    </source>
</evidence>
<dbReference type="EMBL" id="DS985244">
    <property type="protein sequence ID" value="EDV26001.1"/>
    <property type="molecule type" value="Genomic_DNA"/>
</dbReference>
<dbReference type="InterPro" id="IPR008971">
    <property type="entry name" value="HSP40/DnaJ_pept-bd"/>
</dbReference>
<dbReference type="FunFam" id="2.10.230.10:FF:000001">
    <property type="entry name" value="DnaJ subfamily A member 2"/>
    <property type="match status" value="1"/>
</dbReference>
<evidence type="ECO:0000259" key="12">
    <source>
        <dbReference type="PROSITE" id="PS51188"/>
    </source>
</evidence>
<dbReference type="eggNOG" id="KOG0712">
    <property type="taxonomic scope" value="Eukaryota"/>
</dbReference>
<evidence type="ECO:0000256" key="10">
    <source>
        <dbReference type="SAM" id="MobiDB-lite"/>
    </source>
</evidence>
<dbReference type="CDD" id="cd10747">
    <property type="entry name" value="DnaJ_C"/>
    <property type="match status" value="1"/>
</dbReference>
<dbReference type="Gene3D" id="1.10.287.110">
    <property type="entry name" value="DnaJ domain"/>
    <property type="match status" value="1"/>
</dbReference>
<dbReference type="InterPro" id="IPR001623">
    <property type="entry name" value="DnaJ_domain"/>
</dbReference>
<dbReference type="Pfam" id="PF00226">
    <property type="entry name" value="DnaJ"/>
    <property type="match status" value="1"/>
</dbReference>
<dbReference type="STRING" id="10228.B3RVI5"/>
<dbReference type="InParanoid" id="B3RVI5"/>
<feature type="domain" description="CR-type" evidence="12">
    <location>
        <begin position="124"/>
        <end position="208"/>
    </location>
</feature>
<dbReference type="GO" id="GO:0042026">
    <property type="term" value="P:protein refolding"/>
    <property type="evidence" value="ECO:0000318"/>
    <property type="project" value="GO_Central"/>
</dbReference>
<dbReference type="InterPro" id="IPR002939">
    <property type="entry name" value="DnaJ_C"/>
</dbReference>
<keyword evidence="2 9" id="KW-0479">Metal-binding</keyword>
<dbReference type="Gene3D" id="2.10.230.10">
    <property type="entry name" value="Heat shock protein DnaJ, cysteine-rich domain"/>
    <property type="match status" value="1"/>
</dbReference>
<evidence type="ECO:0000256" key="8">
    <source>
        <dbReference type="ARBA" id="ARBA00023289"/>
    </source>
</evidence>
<dbReference type="SMART" id="SM00271">
    <property type="entry name" value="DnaJ"/>
    <property type="match status" value="1"/>
</dbReference>
<dbReference type="SUPFAM" id="SSF49493">
    <property type="entry name" value="HSP40/DnaJ peptide-binding domain"/>
    <property type="match status" value="2"/>
</dbReference>
<dbReference type="PROSITE" id="PS50076">
    <property type="entry name" value="DNAJ_2"/>
    <property type="match status" value="1"/>
</dbReference>
<dbReference type="Gene3D" id="2.60.260.20">
    <property type="entry name" value="Urease metallochaperone UreE, N-terminal domain"/>
    <property type="match status" value="2"/>
</dbReference>
<evidence type="ECO:0000313" key="14">
    <source>
        <dbReference type="Proteomes" id="UP000009022"/>
    </source>
</evidence>
<dbReference type="GeneID" id="6752753"/>
<dbReference type="GO" id="GO:0051087">
    <property type="term" value="F:protein-folding chaperone binding"/>
    <property type="evidence" value="ECO:0000318"/>
    <property type="project" value="GO_Central"/>
</dbReference>
<dbReference type="OrthoDB" id="550424at2759"/>
<dbReference type="PRINTS" id="PR00625">
    <property type="entry name" value="JDOMAIN"/>
</dbReference>
<evidence type="ECO:0000256" key="2">
    <source>
        <dbReference type="ARBA" id="ARBA00022723"/>
    </source>
</evidence>
<dbReference type="PROSITE" id="PS51188">
    <property type="entry name" value="ZF_CR"/>
    <property type="match status" value="1"/>
</dbReference>
<evidence type="ECO:0000256" key="4">
    <source>
        <dbReference type="ARBA" id="ARBA00022771"/>
    </source>
</evidence>
<dbReference type="PhylomeDB" id="B3RVI5"/>
<dbReference type="GO" id="GO:0005737">
    <property type="term" value="C:cytoplasm"/>
    <property type="evidence" value="ECO:0000318"/>
    <property type="project" value="GO_Central"/>
</dbReference>
<keyword evidence="3" id="KW-0677">Repeat</keyword>
<dbReference type="InterPro" id="IPR036869">
    <property type="entry name" value="J_dom_sf"/>
</dbReference>
<keyword evidence="6" id="KW-0143">Chaperone</keyword>